<name>A0LLR9_SYNFM</name>
<dbReference type="InterPro" id="IPR019546">
    <property type="entry name" value="TAT_signal_bac_arc"/>
</dbReference>
<evidence type="ECO:0000256" key="11">
    <source>
        <dbReference type="ARBA" id="ARBA00031306"/>
    </source>
</evidence>
<keyword evidence="6 13" id="KW-0808">Transferase</keyword>
<comment type="similarity">
    <text evidence="13">Belongs to the ApbE family.</text>
</comment>
<dbReference type="InterPro" id="IPR003374">
    <property type="entry name" value="ApbE-like_sf"/>
</dbReference>
<feature type="binding site" evidence="14">
    <location>
        <position position="310"/>
    </location>
    <ligand>
        <name>Mg(2+)</name>
        <dbReference type="ChEBI" id="CHEBI:18420"/>
    </ligand>
</feature>
<dbReference type="NCBIfam" id="TIGR01409">
    <property type="entry name" value="TAT_signal_seq"/>
    <property type="match status" value="1"/>
</dbReference>
<reference evidence="15 16" key="1">
    <citation type="submission" date="2006-10" db="EMBL/GenBank/DDBJ databases">
        <title>Complete sequence of Syntrophobacter fumaroxidans MPOB.</title>
        <authorList>
            <consortium name="US DOE Joint Genome Institute"/>
            <person name="Copeland A."/>
            <person name="Lucas S."/>
            <person name="Lapidus A."/>
            <person name="Barry K."/>
            <person name="Detter J.C."/>
            <person name="Glavina del Rio T."/>
            <person name="Hammon N."/>
            <person name="Israni S."/>
            <person name="Pitluck S."/>
            <person name="Goltsman E.G."/>
            <person name="Martinez M."/>
            <person name="Schmutz J."/>
            <person name="Larimer F."/>
            <person name="Land M."/>
            <person name="Hauser L."/>
            <person name="Kyrpides N."/>
            <person name="Kim E."/>
            <person name="Boone D.R."/>
            <person name="Brockman F."/>
            <person name="Culley D."/>
            <person name="Ferry J."/>
            <person name="Gunsalus R."/>
            <person name="McInerney M.J."/>
            <person name="Morrison M."/>
            <person name="Plugge C."/>
            <person name="Rohlin L."/>
            <person name="Scholten J."/>
            <person name="Sieber J."/>
            <person name="Stams A.J.M."/>
            <person name="Worm P."/>
            <person name="Henstra A.M."/>
            <person name="Richardson P."/>
        </authorList>
    </citation>
    <scope>NUCLEOTIDE SEQUENCE [LARGE SCALE GENOMIC DNA]</scope>
    <source>
        <strain evidence="16">DSM 10017 / MPOB</strain>
    </source>
</reference>
<keyword evidence="5 13" id="KW-0285">Flavoprotein</keyword>
<protein>
    <recommendedName>
        <fullName evidence="4 13">FAD:protein FMN transferase</fullName>
        <ecNumber evidence="3 13">2.7.1.180</ecNumber>
    </recommendedName>
    <alternativeName>
        <fullName evidence="11 13">Flavin transferase</fullName>
    </alternativeName>
</protein>
<evidence type="ECO:0000256" key="6">
    <source>
        <dbReference type="ARBA" id="ARBA00022679"/>
    </source>
</evidence>
<dbReference type="GO" id="GO:0046872">
    <property type="term" value="F:metal ion binding"/>
    <property type="evidence" value="ECO:0007669"/>
    <property type="project" value="UniProtKB-UniRule"/>
</dbReference>
<comment type="subunit">
    <text evidence="2">Heterodimer of a large and a small subunit.</text>
</comment>
<dbReference type="eggNOG" id="COG1477">
    <property type="taxonomic scope" value="Bacteria"/>
</dbReference>
<dbReference type="AlphaFoldDB" id="A0LLR9"/>
<dbReference type="InParanoid" id="A0LLR9"/>
<dbReference type="RefSeq" id="WP_011699538.1">
    <property type="nucleotide sequence ID" value="NC_008554.1"/>
</dbReference>
<dbReference type="GO" id="GO:0030313">
    <property type="term" value="C:cell envelope"/>
    <property type="evidence" value="ECO:0007669"/>
    <property type="project" value="UniProtKB-SubCell"/>
</dbReference>
<dbReference type="InterPro" id="IPR024932">
    <property type="entry name" value="ApbE"/>
</dbReference>
<dbReference type="OrthoDB" id="9778595at2"/>
<organism evidence="15 16">
    <name type="scientific">Syntrophobacter fumaroxidans (strain DSM 10017 / MPOB)</name>
    <dbReference type="NCBI Taxonomy" id="335543"/>
    <lineage>
        <taxon>Bacteria</taxon>
        <taxon>Pseudomonadati</taxon>
        <taxon>Thermodesulfobacteriota</taxon>
        <taxon>Syntrophobacteria</taxon>
        <taxon>Syntrophobacterales</taxon>
        <taxon>Syntrophobacteraceae</taxon>
        <taxon>Syntrophobacter</taxon>
    </lineage>
</organism>
<dbReference type="FunCoup" id="A0LLR9">
    <property type="interactions" value="93"/>
</dbReference>
<dbReference type="PROSITE" id="PS51318">
    <property type="entry name" value="TAT"/>
    <property type="match status" value="1"/>
</dbReference>
<dbReference type="PANTHER" id="PTHR30040">
    <property type="entry name" value="THIAMINE BIOSYNTHESIS LIPOPROTEIN APBE"/>
    <property type="match status" value="1"/>
</dbReference>
<dbReference type="EMBL" id="CP000478">
    <property type="protein sequence ID" value="ABK18371.1"/>
    <property type="molecule type" value="Genomic_DNA"/>
</dbReference>
<evidence type="ECO:0000313" key="16">
    <source>
        <dbReference type="Proteomes" id="UP000001784"/>
    </source>
</evidence>
<keyword evidence="8 13" id="KW-0274">FAD</keyword>
<dbReference type="InterPro" id="IPR006311">
    <property type="entry name" value="TAT_signal"/>
</dbReference>
<feature type="binding site" evidence="14">
    <location>
        <position position="196"/>
    </location>
    <ligand>
        <name>Mg(2+)</name>
        <dbReference type="ChEBI" id="CHEBI:18420"/>
    </ligand>
</feature>
<dbReference type="KEGG" id="sfu:Sfum_2693"/>
<gene>
    <name evidence="15" type="ordered locus">Sfum_2693</name>
</gene>
<dbReference type="HOGENOM" id="CLU_044403_2_0_7"/>
<dbReference type="GO" id="GO:0051536">
    <property type="term" value="F:iron-sulfur cluster binding"/>
    <property type="evidence" value="ECO:0007669"/>
    <property type="project" value="UniProtKB-KW"/>
</dbReference>
<dbReference type="GO" id="GO:0016740">
    <property type="term" value="F:transferase activity"/>
    <property type="evidence" value="ECO:0007669"/>
    <property type="project" value="UniProtKB-UniRule"/>
</dbReference>
<keyword evidence="10" id="KW-0411">Iron-sulfur</keyword>
<dbReference type="PIRSF" id="PIRSF006268">
    <property type="entry name" value="ApbE"/>
    <property type="match status" value="1"/>
</dbReference>
<evidence type="ECO:0000256" key="3">
    <source>
        <dbReference type="ARBA" id="ARBA00011955"/>
    </source>
</evidence>
<evidence type="ECO:0000256" key="12">
    <source>
        <dbReference type="ARBA" id="ARBA00048540"/>
    </source>
</evidence>
<evidence type="ECO:0000256" key="2">
    <source>
        <dbReference type="ARBA" id="ARBA00011771"/>
    </source>
</evidence>
<keyword evidence="10" id="KW-0408">Iron</keyword>
<keyword evidence="7 13" id="KW-0479">Metal-binding</keyword>
<comment type="catalytic activity">
    <reaction evidence="12 13">
        <text>L-threonyl-[protein] + FAD = FMN-L-threonyl-[protein] + AMP + H(+)</text>
        <dbReference type="Rhea" id="RHEA:36847"/>
        <dbReference type="Rhea" id="RHEA-COMP:11060"/>
        <dbReference type="Rhea" id="RHEA-COMP:11061"/>
        <dbReference type="ChEBI" id="CHEBI:15378"/>
        <dbReference type="ChEBI" id="CHEBI:30013"/>
        <dbReference type="ChEBI" id="CHEBI:57692"/>
        <dbReference type="ChEBI" id="CHEBI:74257"/>
        <dbReference type="ChEBI" id="CHEBI:456215"/>
        <dbReference type="EC" id="2.7.1.180"/>
    </reaction>
</comment>
<evidence type="ECO:0000256" key="9">
    <source>
        <dbReference type="ARBA" id="ARBA00022842"/>
    </source>
</evidence>
<dbReference type="SUPFAM" id="SSF143631">
    <property type="entry name" value="ApbE-like"/>
    <property type="match status" value="1"/>
</dbReference>
<evidence type="ECO:0000256" key="1">
    <source>
        <dbReference type="ARBA" id="ARBA00004196"/>
    </source>
</evidence>
<dbReference type="Pfam" id="PF02424">
    <property type="entry name" value="ApbE"/>
    <property type="match status" value="1"/>
</dbReference>
<accession>A0LLR9</accession>
<proteinExistence type="inferred from homology"/>
<evidence type="ECO:0000256" key="5">
    <source>
        <dbReference type="ARBA" id="ARBA00022630"/>
    </source>
</evidence>
<dbReference type="Gene3D" id="3.10.520.10">
    <property type="entry name" value="ApbE-like domains"/>
    <property type="match status" value="1"/>
</dbReference>
<evidence type="ECO:0000256" key="7">
    <source>
        <dbReference type="ARBA" id="ARBA00022723"/>
    </source>
</evidence>
<evidence type="ECO:0000256" key="8">
    <source>
        <dbReference type="ARBA" id="ARBA00022827"/>
    </source>
</evidence>
<dbReference type="STRING" id="335543.Sfum_2693"/>
<evidence type="ECO:0000256" key="14">
    <source>
        <dbReference type="PIRSR" id="PIRSR006268-2"/>
    </source>
</evidence>
<dbReference type="EC" id="2.7.1.180" evidence="3 13"/>
<keyword evidence="16" id="KW-1185">Reference proteome</keyword>
<dbReference type="PANTHER" id="PTHR30040:SF2">
    <property type="entry name" value="FAD:PROTEIN FMN TRANSFERASE"/>
    <property type="match status" value="1"/>
</dbReference>
<sequence length="352" mass="38465" precursor="true">MQAEDRFPFKQRFLNRRSFLKMSGLLGLGVASAAIISPWAETVRFNGKMHKVSRTRLGIGTFVSMTLIHESKDRAEEAIAAANREIDRLVALMNRFDPATPLAGLNREGFLKDAPEELIEVVQSALHYHALCNGCFDCTVAPVIDLFQKKMGGENPVFPEESEIRALLTLVGSDKIDLKGRSISFRESGMAVTLDGIAKGYIVDKAAEAIERHGISNFLINAGGEIRTRGEAGRKPWTVAVQDPGKRSQYPQVIKVRDATIATSGNYEVFFDREKMFHHIVDPKNGHSPAFATSVSVMARTTMESDALATAVFVMPPADGVGLVNSLPWCESLVISNNGSMLKSRGWPGTAA</sequence>
<evidence type="ECO:0000313" key="15">
    <source>
        <dbReference type="EMBL" id="ABK18371.1"/>
    </source>
</evidence>
<feature type="binding site" evidence="14">
    <location>
        <position position="306"/>
    </location>
    <ligand>
        <name>Mg(2+)</name>
        <dbReference type="ChEBI" id="CHEBI:18420"/>
    </ligand>
</feature>
<dbReference type="Proteomes" id="UP000001784">
    <property type="component" value="Chromosome"/>
</dbReference>
<keyword evidence="15" id="KW-0449">Lipoprotein</keyword>
<evidence type="ECO:0000256" key="13">
    <source>
        <dbReference type="PIRNR" id="PIRNR006268"/>
    </source>
</evidence>
<keyword evidence="9 13" id="KW-0460">Magnesium</keyword>
<comment type="subcellular location">
    <subcellularLocation>
        <location evidence="1">Cell envelope</location>
    </subcellularLocation>
</comment>
<evidence type="ECO:0000256" key="10">
    <source>
        <dbReference type="ARBA" id="ARBA00023014"/>
    </source>
</evidence>
<evidence type="ECO:0000256" key="4">
    <source>
        <dbReference type="ARBA" id="ARBA00016337"/>
    </source>
</evidence>
<comment type="cofactor">
    <cofactor evidence="14">
        <name>Mg(2+)</name>
        <dbReference type="ChEBI" id="CHEBI:18420"/>
    </cofactor>
    <cofactor evidence="14">
        <name>Mn(2+)</name>
        <dbReference type="ChEBI" id="CHEBI:29035"/>
    </cofactor>
    <text evidence="14">Magnesium. Can also use manganese.</text>
</comment>